<sequence>MILKEHGIANCYITPQQAAREKLDYIPKPLRCKRCRESFLSQNRLFQHLKTYCRTAATRQAALTATTAASPTPGSLLEPKPYAPSDDYTHLRLKAKACAEDDQCDILITEKRIRCGVLEDFLIPFDISHPRKQVTQYINALRATIIPTEQTLAIAATWKELPKDCSFTFYTSLPSAIYAIVNHKALPAVVIINNMKEDIKLHRKQKIGNIHKPLPSISEEFSLTEGIEAIASGSYELNWTPQAAPLVESLSDAIFKDQLNTELP</sequence>
<reference evidence="1" key="1">
    <citation type="journal article" date="2021" name="Nat. Commun.">
        <title>Genetic determinants of endophytism in the Arabidopsis root mycobiome.</title>
        <authorList>
            <person name="Mesny F."/>
            <person name="Miyauchi S."/>
            <person name="Thiergart T."/>
            <person name="Pickel B."/>
            <person name="Atanasova L."/>
            <person name="Karlsson M."/>
            <person name="Huettel B."/>
            <person name="Barry K.W."/>
            <person name="Haridas S."/>
            <person name="Chen C."/>
            <person name="Bauer D."/>
            <person name="Andreopoulos W."/>
            <person name="Pangilinan J."/>
            <person name="LaButti K."/>
            <person name="Riley R."/>
            <person name="Lipzen A."/>
            <person name="Clum A."/>
            <person name="Drula E."/>
            <person name="Henrissat B."/>
            <person name="Kohler A."/>
            <person name="Grigoriev I.V."/>
            <person name="Martin F.M."/>
            <person name="Hacquard S."/>
        </authorList>
    </citation>
    <scope>NUCLEOTIDE SEQUENCE</scope>
    <source>
        <strain evidence="1">MPI-CAGE-AT-0021</strain>
    </source>
</reference>
<dbReference type="AlphaFoldDB" id="A0A9P9E0E4"/>
<comment type="caution">
    <text evidence="1">The sequence shown here is derived from an EMBL/GenBank/DDBJ whole genome shotgun (WGS) entry which is preliminary data.</text>
</comment>
<evidence type="ECO:0000313" key="1">
    <source>
        <dbReference type="EMBL" id="KAH7129705.1"/>
    </source>
</evidence>
<gene>
    <name evidence="1" type="ORF">B0J13DRAFT_529782</name>
</gene>
<dbReference type="EMBL" id="JAGMUU010000020">
    <property type="protein sequence ID" value="KAH7129705.1"/>
    <property type="molecule type" value="Genomic_DNA"/>
</dbReference>
<dbReference type="Proteomes" id="UP000717696">
    <property type="component" value="Unassembled WGS sequence"/>
</dbReference>
<evidence type="ECO:0008006" key="3">
    <source>
        <dbReference type="Google" id="ProtNLM"/>
    </source>
</evidence>
<organism evidence="1 2">
    <name type="scientific">Dactylonectria estremocensis</name>
    <dbReference type="NCBI Taxonomy" id="1079267"/>
    <lineage>
        <taxon>Eukaryota</taxon>
        <taxon>Fungi</taxon>
        <taxon>Dikarya</taxon>
        <taxon>Ascomycota</taxon>
        <taxon>Pezizomycotina</taxon>
        <taxon>Sordariomycetes</taxon>
        <taxon>Hypocreomycetidae</taxon>
        <taxon>Hypocreales</taxon>
        <taxon>Nectriaceae</taxon>
        <taxon>Dactylonectria</taxon>
    </lineage>
</organism>
<dbReference type="OrthoDB" id="5267677at2759"/>
<keyword evidence="2" id="KW-1185">Reference proteome</keyword>
<evidence type="ECO:0000313" key="2">
    <source>
        <dbReference type="Proteomes" id="UP000717696"/>
    </source>
</evidence>
<proteinExistence type="predicted"/>
<name>A0A9P9E0E4_9HYPO</name>
<accession>A0A9P9E0E4</accession>
<protein>
    <recommendedName>
        <fullName evidence="3">C2H2-type domain-containing protein</fullName>
    </recommendedName>
</protein>